<evidence type="ECO:0000313" key="3">
    <source>
        <dbReference type="Proteomes" id="UP000676336"/>
    </source>
</evidence>
<name>A0A8S3CWM2_9BILA</name>
<dbReference type="Proteomes" id="UP000681967">
    <property type="component" value="Unassembled WGS sequence"/>
</dbReference>
<accession>A0A8S3CWM2</accession>
<sequence>MFSIRVCMNDDFIDKTIINRQRVAILFQINEQAKVYINNNFQTLNYYYDFDSKLNLQLLPRLNAGIRNLGIW</sequence>
<comment type="caution">
    <text evidence="2">The sequence shown here is derived from an EMBL/GenBank/DDBJ whole genome shotgun (WGS) entry which is preliminary data.</text>
</comment>
<dbReference type="Proteomes" id="UP000676336">
    <property type="component" value="Unassembled WGS sequence"/>
</dbReference>
<dbReference type="EMBL" id="CAJOBI010189288">
    <property type="protein sequence ID" value="CAF4955695.1"/>
    <property type="molecule type" value="Genomic_DNA"/>
</dbReference>
<organism evidence="2 3">
    <name type="scientific">Rotaria magnacalcarata</name>
    <dbReference type="NCBI Taxonomy" id="392030"/>
    <lineage>
        <taxon>Eukaryota</taxon>
        <taxon>Metazoa</taxon>
        <taxon>Spiralia</taxon>
        <taxon>Gnathifera</taxon>
        <taxon>Rotifera</taxon>
        <taxon>Eurotatoria</taxon>
        <taxon>Bdelloidea</taxon>
        <taxon>Philodinida</taxon>
        <taxon>Philodinidae</taxon>
        <taxon>Rotaria</taxon>
    </lineage>
</organism>
<feature type="non-terminal residue" evidence="2">
    <location>
        <position position="72"/>
    </location>
</feature>
<gene>
    <name evidence="1" type="ORF">BYL167_LOCUS31400</name>
    <name evidence="2" type="ORF">SMN809_LOCUS54348</name>
</gene>
<evidence type="ECO:0000313" key="2">
    <source>
        <dbReference type="EMBL" id="CAF4955695.1"/>
    </source>
</evidence>
<proteinExistence type="predicted"/>
<protein>
    <submittedName>
        <fullName evidence="2">Uncharacterized protein</fullName>
    </submittedName>
</protein>
<reference evidence="2" key="1">
    <citation type="submission" date="2021-02" db="EMBL/GenBank/DDBJ databases">
        <authorList>
            <person name="Nowell W R."/>
        </authorList>
    </citation>
    <scope>NUCLEOTIDE SEQUENCE</scope>
</reference>
<dbReference type="EMBL" id="CAJOBH010055125">
    <property type="protein sequence ID" value="CAF4397690.1"/>
    <property type="molecule type" value="Genomic_DNA"/>
</dbReference>
<dbReference type="AlphaFoldDB" id="A0A8S3CWM2"/>
<evidence type="ECO:0000313" key="1">
    <source>
        <dbReference type="EMBL" id="CAF4397690.1"/>
    </source>
</evidence>